<dbReference type="Proteomes" id="UP000029078">
    <property type="component" value="Unassembled WGS sequence"/>
</dbReference>
<evidence type="ECO:0000313" key="2">
    <source>
        <dbReference type="EMBL" id="KFI89817.1"/>
    </source>
</evidence>
<dbReference type="AlphaFoldDB" id="A0A087D2R7"/>
<proteinExistence type="predicted"/>
<dbReference type="RefSeq" id="WP_026645957.1">
    <property type="nucleotide sequence ID" value="NZ_JGZL01000007.1"/>
</dbReference>
<dbReference type="EMBL" id="JGZL01000007">
    <property type="protein sequence ID" value="KFI89817.1"/>
    <property type="molecule type" value="Genomic_DNA"/>
</dbReference>
<evidence type="ECO:0000256" key="1">
    <source>
        <dbReference type="SAM" id="MobiDB-lite"/>
    </source>
</evidence>
<dbReference type="SUPFAM" id="SSF47598">
    <property type="entry name" value="Ribbon-helix-helix"/>
    <property type="match status" value="1"/>
</dbReference>
<gene>
    <name evidence="2" type="ORF">BRUM_1034</name>
</gene>
<reference evidence="2 3" key="1">
    <citation type="submission" date="2014-03" db="EMBL/GenBank/DDBJ databases">
        <title>Genomics of Bifidobacteria.</title>
        <authorList>
            <person name="Ventura M."/>
            <person name="Milani C."/>
            <person name="Lugli G.A."/>
        </authorList>
    </citation>
    <scope>NUCLEOTIDE SEQUENCE [LARGE SCALE GENOMIC DNA]</scope>
    <source>
        <strain evidence="2 3">LMG 21811</strain>
    </source>
</reference>
<dbReference type="eggNOG" id="ENOG5031PV0">
    <property type="taxonomic scope" value="Bacteria"/>
</dbReference>
<dbReference type="GO" id="GO:0006355">
    <property type="term" value="P:regulation of DNA-templated transcription"/>
    <property type="evidence" value="ECO:0007669"/>
    <property type="project" value="InterPro"/>
</dbReference>
<dbReference type="InterPro" id="IPR010985">
    <property type="entry name" value="Ribbon_hlx_hlx"/>
</dbReference>
<sequence length="137" mass="15570">MDQSEVQPQFDDVDGFAHVFDSTLPEDEWKIRLPRELGLRARERAKHDGITLTELTRRALERDHPDGSSDAVGLGRMPKQGSGREQLGDEWKIKLPYELGRKAREQAKKDGISLSSLARRAVTGFLEARDSEERPLF</sequence>
<organism evidence="2 3">
    <name type="scientific">Bifidobacterium ruminantium</name>
    <dbReference type="NCBI Taxonomy" id="78346"/>
    <lineage>
        <taxon>Bacteria</taxon>
        <taxon>Bacillati</taxon>
        <taxon>Actinomycetota</taxon>
        <taxon>Actinomycetes</taxon>
        <taxon>Bifidobacteriales</taxon>
        <taxon>Bifidobacteriaceae</taxon>
        <taxon>Bifidobacterium</taxon>
    </lineage>
</organism>
<evidence type="ECO:0000313" key="3">
    <source>
        <dbReference type="Proteomes" id="UP000029078"/>
    </source>
</evidence>
<comment type="caution">
    <text evidence="2">The sequence shown here is derived from an EMBL/GenBank/DDBJ whole genome shotgun (WGS) entry which is preliminary data.</text>
</comment>
<keyword evidence="3" id="KW-1185">Reference proteome</keyword>
<accession>A0A087D2R7</accession>
<feature type="region of interest" description="Disordered" evidence="1">
    <location>
        <begin position="61"/>
        <end position="88"/>
    </location>
</feature>
<name>A0A087D2R7_BIFRU</name>
<protein>
    <submittedName>
        <fullName evidence="2">Uncharacterized protein</fullName>
    </submittedName>
</protein>